<reference evidence="2" key="2">
    <citation type="submission" date="2020-11" db="EMBL/GenBank/DDBJ databases">
        <authorList>
            <person name="McCartney M.A."/>
            <person name="Auch B."/>
            <person name="Kono T."/>
            <person name="Mallez S."/>
            <person name="Becker A."/>
            <person name="Gohl D.M."/>
            <person name="Silverstein K.A.T."/>
            <person name="Koren S."/>
            <person name="Bechman K.B."/>
            <person name="Herman A."/>
            <person name="Abrahante J.E."/>
            <person name="Garbe J."/>
        </authorList>
    </citation>
    <scope>NUCLEOTIDE SEQUENCE</scope>
    <source>
        <strain evidence="2">Duluth1</strain>
        <tissue evidence="2">Whole animal</tissue>
    </source>
</reference>
<dbReference type="AlphaFoldDB" id="A0A9D4NA55"/>
<dbReference type="SUPFAM" id="SSF46689">
    <property type="entry name" value="Homeodomain-like"/>
    <property type="match status" value="1"/>
</dbReference>
<dbReference type="EMBL" id="JAIWYP010000001">
    <property type="protein sequence ID" value="KAH3892582.1"/>
    <property type="molecule type" value="Genomic_DNA"/>
</dbReference>
<comment type="caution">
    <text evidence="2">The sequence shown here is derived from an EMBL/GenBank/DDBJ whole genome shotgun (WGS) entry which is preliminary data.</text>
</comment>
<feature type="domain" description="HTH psq-type" evidence="1">
    <location>
        <begin position="2"/>
        <end position="37"/>
    </location>
</feature>
<dbReference type="GO" id="GO:0003677">
    <property type="term" value="F:DNA binding"/>
    <property type="evidence" value="ECO:0007669"/>
    <property type="project" value="InterPro"/>
</dbReference>
<dbReference type="Gene3D" id="1.10.10.60">
    <property type="entry name" value="Homeodomain-like"/>
    <property type="match status" value="1"/>
</dbReference>
<evidence type="ECO:0000313" key="3">
    <source>
        <dbReference type="Proteomes" id="UP000828390"/>
    </source>
</evidence>
<keyword evidence="3" id="KW-1185">Reference proteome</keyword>
<reference evidence="2" key="1">
    <citation type="journal article" date="2019" name="bioRxiv">
        <title>The Genome of the Zebra Mussel, Dreissena polymorpha: A Resource for Invasive Species Research.</title>
        <authorList>
            <person name="McCartney M.A."/>
            <person name="Auch B."/>
            <person name="Kono T."/>
            <person name="Mallez S."/>
            <person name="Zhang Y."/>
            <person name="Obille A."/>
            <person name="Becker A."/>
            <person name="Abrahante J.E."/>
            <person name="Garbe J."/>
            <person name="Badalamenti J.P."/>
            <person name="Herman A."/>
            <person name="Mangelson H."/>
            <person name="Liachko I."/>
            <person name="Sullivan S."/>
            <person name="Sone E.D."/>
            <person name="Koren S."/>
            <person name="Silverstein K.A.T."/>
            <person name="Beckman K.B."/>
            <person name="Gohl D.M."/>
        </authorList>
    </citation>
    <scope>NUCLEOTIDE SEQUENCE</scope>
    <source>
        <strain evidence="2">Duluth1</strain>
        <tissue evidence="2">Whole animal</tissue>
    </source>
</reference>
<protein>
    <recommendedName>
        <fullName evidence="1">HTH psq-type domain-containing protein</fullName>
    </recommendedName>
</protein>
<accession>A0A9D4NA55</accession>
<dbReference type="Proteomes" id="UP000828390">
    <property type="component" value="Unassembled WGS sequence"/>
</dbReference>
<name>A0A9D4NA55_DREPO</name>
<dbReference type="Pfam" id="PF05225">
    <property type="entry name" value="HTH_psq"/>
    <property type="match status" value="1"/>
</dbReference>
<sequence length="156" mass="17608">MMDQAAEVVRSGSMSLCQTSKRYNIPKTTLHDRVKNKFSSSKIGLKTMLTPIDETQLEQWALHMSRIGYGRARKELAHVVMQIIAEDGRKTLKVDGCFFARHPSLNLRTTVQLGKERSVIMDASRSILTLCAKQESAIDPSIVYLAKNFAMQYDDV</sequence>
<dbReference type="InterPro" id="IPR007889">
    <property type="entry name" value="HTH_Psq"/>
</dbReference>
<proteinExistence type="predicted"/>
<evidence type="ECO:0000313" key="2">
    <source>
        <dbReference type="EMBL" id="KAH3892582.1"/>
    </source>
</evidence>
<organism evidence="2 3">
    <name type="scientific">Dreissena polymorpha</name>
    <name type="common">Zebra mussel</name>
    <name type="synonym">Mytilus polymorpha</name>
    <dbReference type="NCBI Taxonomy" id="45954"/>
    <lineage>
        <taxon>Eukaryota</taxon>
        <taxon>Metazoa</taxon>
        <taxon>Spiralia</taxon>
        <taxon>Lophotrochozoa</taxon>
        <taxon>Mollusca</taxon>
        <taxon>Bivalvia</taxon>
        <taxon>Autobranchia</taxon>
        <taxon>Heteroconchia</taxon>
        <taxon>Euheterodonta</taxon>
        <taxon>Imparidentia</taxon>
        <taxon>Neoheterodontei</taxon>
        <taxon>Myida</taxon>
        <taxon>Dreissenoidea</taxon>
        <taxon>Dreissenidae</taxon>
        <taxon>Dreissena</taxon>
    </lineage>
</organism>
<evidence type="ECO:0000259" key="1">
    <source>
        <dbReference type="Pfam" id="PF05225"/>
    </source>
</evidence>
<dbReference type="InterPro" id="IPR009057">
    <property type="entry name" value="Homeodomain-like_sf"/>
</dbReference>
<gene>
    <name evidence="2" type="ORF">DPMN_016702</name>
</gene>